<dbReference type="SUPFAM" id="SSF56300">
    <property type="entry name" value="Metallo-dependent phosphatases"/>
    <property type="match status" value="1"/>
</dbReference>
<evidence type="ECO:0000313" key="1">
    <source>
        <dbReference type="EMBL" id="TNN62784.1"/>
    </source>
</evidence>
<dbReference type="InterPro" id="IPR051918">
    <property type="entry name" value="STPP_CPPED1"/>
</dbReference>
<comment type="caution">
    <text evidence="1">The sequence shown here is derived from an EMBL/GenBank/DDBJ whole genome shotgun (WGS) entry which is preliminary data.</text>
</comment>
<keyword evidence="2" id="KW-1185">Reference proteome</keyword>
<dbReference type="AlphaFoldDB" id="A0A4Z2HD17"/>
<dbReference type="PANTHER" id="PTHR43143:SF1">
    <property type="entry name" value="SERINE_THREONINE-PROTEIN PHOSPHATASE CPPED1"/>
    <property type="match status" value="1"/>
</dbReference>
<dbReference type="InterPro" id="IPR029052">
    <property type="entry name" value="Metallo-depent_PP-like"/>
</dbReference>
<protein>
    <submittedName>
        <fullName evidence="1">Serine/threonine-protein phosphatase CPPED1</fullName>
    </submittedName>
</protein>
<gene>
    <name evidence="1" type="primary">cpped1_1</name>
    <name evidence="1" type="ORF">EYF80_027010</name>
</gene>
<reference evidence="1 2" key="1">
    <citation type="submission" date="2019-03" db="EMBL/GenBank/DDBJ databases">
        <title>First draft genome of Liparis tanakae, snailfish: a comprehensive survey of snailfish specific genes.</title>
        <authorList>
            <person name="Kim W."/>
            <person name="Song I."/>
            <person name="Jeong J.-H."/>
            <person name="Kim D."/>
            <person name="Kim S."/>
            <person name="Ryu S."/>
            <person name="Song J.Y."/>
            <person name="Lee S.K."/>
        </authorList>
    </citation>
    <scope>NUCLEOTIDE SEQUENCE [LARGE SCALE GENOMIC DNA]</scope>
    <source>
        <tissue evidence="1">Muscle</tissue>
    </source>
</reference>
<dbReference type="OrthoDB" id="45007at2759"/>
<organism evidence="1 2">
    <name type="scientific">Liparis tanakae</name>
    <name type="common">Tanaka's snailfish</name>
    <dbReference type="NCBI Taxonomy" id="230148"/>
    <lineage>
        <taxon>Eukaryota</taxon>
        <taxon>Metazoa</taxon>
        <taxon>Chordata</taxon>
        <taxon>Craniata</taxon>
        <taxon>Vertebrata</taxon>
        <taxon>Euteleostomi</taxon>
        <taxon>Actinopterygii</taxon>
        <taxon>Neopterygii</taxon>
        <taxon>Teleostei</taxon>
        <taxon>Neoteleostei</taxon>
        <taxon>Acanthomorphata</taxon>
        <taxon>Eupercaria</taxon>
        <taxon>Perciformes</taxon>
        <taxon>Cottioidei</taxon>
        <taxon>Cottales</taxon>
        <taxon>Liparidae</taxon>
        <taxon>Liparis</taxon>
    </lineage>
</organism>
<accession>A0A4Z2HD17</accession>
<dbReference type="PANTHER" id="PTHR43143">
    <property type="entry name" value="METALLOPHOSPHOESTERASE, CALCINEURIN SUPERFAMILY"/>
    <property type="match status" value="1"/>
</dbReference>
<sequence length="144" mass="16672">MPVTMERDLKAALRGTDPSIPLVFVSGNHDLGNTPTPSTLEQYCSAWGDDYFSFWEPRPKHVLVFQHIPLYLKSPDEDDDYFNLQREVRQSLLERFKRAGETVQHFAQGHFARSLQIPAHPVSLRPSRDQRRQKKRAALPCEEL</sequence>
<name>A0A4Z2HD17_9TELE</name>
<evidence type="ECO:0000313" key="2">
    <source>
        <dbReference type="Proteomes" id="UP000314294"/>
    </source>
</evidence>
<dbReference type="EMBL" id="SRLO01000286">
    <property type="protein sequence ID" value="TNN62784.1"/>
    <property type="molecule type" value="Genomic_DNA"/>
</dbReference>
<proteinExistence type="predicted"/>
<dbReference type="Proteomes" id="UP000314294">
    <property type="component" value="Unassembled WGS sequence"/>
</dbReference>